<protein>
    <recommendedName>
        <fullName evidence="3">SCP2 domain-containing protein</fullName>
    </recommendedName>
</protein>
<evidence type="ECO:0000313" key="1">
    <source>
        <dbReference type="EMBL" id="PWN02957.1"/>
    </source>
</evidence>
<sequence>MTESTTIEAPPPPLEVTRILVEEDATPVVRLIGCTLRDAAAVARDGGDELVAGFLGTVAVRSHDTPQAATVTLAGDVVEVTSGVFLEPTASVVVDLNARFAPTEEPTGDAELAAALLGALRRPMAPWRDAAARFWAATREIPGIPDVLVVEATGPDGSERGRFGEGATTYGIAGPADLLSGVFSGADDFLVALAAGLQVDGTLSQLSVMTAASWRVRFDV</sequence>
<organism evidence="1 2">
    <name type="scientific">Nocardioides silvaticus</name>
    <dbReference type="NCBI Taxonomy" id="2201891"/>
    <lineage>
        <taxon>Bacteria</taxon>
        <taxon>Bacillati</taxon>
        <taxon>Actinomycetota</taxon>
        <taxon>Actinomycetes</taxon>
        <taxon>Propionibacteriales</taxon>
        <taxon>Nocardioidaceae</taxon>
        <taxon>Nocardioides</taxon>
    </lineage>
</organism>
<dbReference type="EMBL" id="QGDD01000004">
    <property type="protein sequence ID" value="PWN02957.1"/>
    <property type="molecule type" value="Genomic_DNA"/>
</dbReference>
<dbReference type="AlphaFoldDB" id="A0A316TEU7"/>
<evidence type="ECO:0008006" key="3">
    <source>
        <dbReference type="Google" id="ProtNLM"/>
    </source>
</evidence>
<name>A0A316TEU7_9ACTN</name>
<keyword evidence="2" id="KW-1185">Reference proteome</keyword>
<accession>A0A316TEU7</accession>
<dbReference type="OrthoDB" id="3778355at2"/>
<comment type="caution">
    <text evidence="1">The sequence shown here is derived from an EMBL/GenBank/DDBJ whole genome shotgun (WGS) entry which is preliminary data.</text>
</comment>
<reference evidence="1 2" key="1">
    <citation type="submission" date="2018-05" db="EMBL/GenBank/DDBJ databases">
        <title>Nocardioides silvaticus genome.</title>
        <authorList>
            <person name="Li C."/>
            <person name="Wang G."/>
        </authorList>
    </citation>
    <scope>NUCLEOTIDE SEQUENCE [LARGE SCALE GENOMIC DNA]</scope>
    <source>
        <strain evidence="1 2">CCTCC AB 2018079</strain>
    </source>
</reference>
<gene>
    <name evidence="1" type="ORF">DJ010_11265</name>
</gene>
<evidence type="ECO:0000313" key="2">
    <source>
        <dbReference type="Proteomes" id="UP000245507"/>
    </source>
</evidence>
<dbReference type="Proteomes" id="UP000245507">
    <property type="component" value="Unassembled WGS sequence"/>
</dbReference>
<proteinExistence type="predicted"/>
<dbReference type="RefSeq" id="WP_109693759.1">
    <property type="nucleotide sequence ID" value="NZ_QGDD01000004.1"/>
</dbReference>